<dbReference type="InterPro" id="IPR004827">
    <property type="entry name" value="bZIP"/>
</dbReference>
<evidence type="ECO:0000256" key="2">
    <source>
        <dbReference type="ARBA" id="ARBA00022771"/>
    </source>
</evidence>
<dbReference type="InterPro" id="IPR013083">
    <property type="entry name" value="Znf_RING/FYVE/PHD"/>
</dbReference>
<feature type="domain" description="RING-type" evidence="6">
    <location>
        <begin position="202"/>
        <end position="244"/>
    </location>
</feature>
<dbReference type="SMART" id="SM00184">
    <property type="entry name" value="RING"/>
    <property type="match status" value="1"/>
</dbReference>
<evidence type="ECO:0000256" key="3">
    <source>
        <dbReference type="ARBA" id="ARBA00022833"/>
    </source>
</evidence>
<dbReference type="GO" id="GO:0005737">
    <property type="term" value="C:cytoplasm"/>
    <property type="evidence" value="ECO:0007669"/>
    <property type="project" value="TreeGrafter"/>
</dbReference>
<dbReference type="PANTHER" id="PTHR15710:SF243">
    <property type="entry name" value="E3 UBIQUITIN-PROTEIN LIGASE PRAJA-2 ISOFORM X1"/>
    <property type="match status" value="1"/>
</dbReference>
<reference evidence="7" key="1">
    <citation type="submission" date="2021-03" db="EMBL/GenBank/DDBJ databases">
        <title>Chromosome level genome of the anhydrobiotic midge Polypedilum vanderplanki.</title>
        <authorList>
            <person name="Yoshida Y."/>
            <person name="Kikawada T."/>
            <person name="Gusev O."/>
        </authorList>
    </citation>
    <scope>NUCLEOTIDE SEQUENCE</scope>
    <source>
        <strain evidence="7">NIAS01</strain>
        <tissue evidence="7">Whole body or cell culture</tissue>
    </source>
</reference>
<organism evidence="7 8">
    <name type="scientific">Polypedilum vanderplanki</name>
    <name type="common">Sleeping chironomid midge</name>
    <dbReference type="NCBI Taxonomy" id="319348"/>
    <lineage>
        <taxon>Eukaryota</taxon>
        <taxon>Metazoa</taxon>
        <taxon>Ecdysozoa</taxon>
        <taxon>Arthropoda</taxon>
        <taxon>Hexapoda</taxon>
        <taxon>Insecta</taxon>
        <taxon>Pterygota</taxon>
        <taxon>Neoptera</taxon>
        <taxon>Endopterygota</taxon>
        <taxon>Diptera</taxon>
        <taxon>Nematocera</taxon>
        <taxon>Chironomoidea</taxon>
        <taxon>Chironomidae</taxon>
        <taxon>Chironominae</taxon>
        <taxon>Polypedilum</taxon>
        <taxon>Polypedilum</taxon>
    </lineage>
</organism>
<evidence type="ECO:0000313" key="8">
    <source>
        <dbReference type="Proteomes" id="UP001107558"/>
    </source>
</evidence>
<dbReference type="GO" id="GO:0003700">
    <property type="term" value="F:DNA-binding transcription factor activity"/>
    <property type="evidence" value="ECO:0007669"/>
    <property type="project" value="InterPro"/>
</dbReference>
<evidence type="ECO:0000256" key="1">
    <source>
        <dbReference type="ARBA" id="ARBA00022723"/>
    </source>
</evidence>
<dbReference type="Gene3D" id="3.30.40.10">
    <property type="entry name" value="Zinc/RING finger domain, C3HC4 (zinc finger)"/>
    <property type="match status" value="1"/>
</dbReference>
<dbReference type="Pfam" id="PF13639">
    <property type="entry name" value="zf-RING_2"/>
    <property type="match status" value="1"/>
</dbReference>
<dbReference type="Proteomes" id="UP001107558">
    <property type="component" value="Chromosome 1"/>
</dbReference>
<evidence type="ECO:0000256" key="5">
    <source>
        <dbReference type="SAM" id="MobiDB-lite"/>
    </source>
</evidence>
<keyword evidence="8" id="KW-1185">Reference proteome</keyword>
<evidence type="ECO:0000259" key="6">
    <source>
        <dbReference type="PROSITE" id="PS50089"/>
    </source>
</evidence>
<dbReference type="CDD" id="cd16454">
    <property type="entry name" value="RING-H2_PA-TM-RING"/>
    <property type="match status" value="1"/>
</dbReference>
<evidence type="ECO:0000313" key="7">
    <source>
        <dbReference type="EMBL" id="KAG5681196.1"/>
    </source>
</evidence>
<keyword evidence="3" id="KW-0862">Zinc</keyword>
<sequence>MASLNSSGGALQQDFRPFYCHQCAHHWMKSNNSQYECPSCGQGFIEEVTEDFQPNAPELLPLDVERQLPRGPLFNFIFYQNHEDMNQDPETNGRQTRRLPRQTSSDSATRRRNTSQSQRQASRSRSPHVSVLVESNTGNALRIGINTLHSRSAGRFLSVAIDDIMDTFFAPQTRSPAMTDDQMQEIPKVTITAEQVAEELMCSVCFDDFKINENEARKLQCEHIFHEKCIFPWLKTNASCPVCRTKLSNANPQAENNDDEELASLIRVISEYQRRPALVPTSNSGASSNRVRRRERSNAASSSRFRYRSPRQLRQIESSSDEDTNQNNINVPQHSGPEIFFLSKKYFYC</sequence>
<comment type="caution">
    <text evidence="7">The sequence shown here is derived from an EMBL/GenBank/DDBJ whole genome shotgun (WGS) entry which is preliminary data.</text>
</comment>
<accession>A0A9J6CGM8</accession>
<feature type="region of interest" description="Disordered" evidence="5">
    <location>
        <begin position="277"/>
        <end position="334"/>
    </location>
</feature>
<dbReference type="GO" id="GO:0016567">
    <property type="term" value="P:protein ubiquitination"/>
    <property type="evidence" value="ECO:0007669"/>
    <property type="project" value="TreeGrafter"/>
</dbReference>
<feature type="region of interest" description="Disordered" evidence="5">
    <location>
        <begin position="84"/>
        <end position="131"/>
    </location>
</feature>
<gene>
    <name evidence="7" type="ORF">PVAND_010653</name>
</gene>
<keyword evidence="1" id="KW-0479">Metal-binding</keyword>
<dbReference type="GO" id="GO:0061630">
    <property type="term" value="F:ubiquitin protein ligase activity"/>
    <property type="evidence" value="ECO:0007669"/>
    <property type="project" value="TreeGrafter"/>
</dbReference>
<dbReference type="GO" id="GO:0008270">
    <property type="term" value="F:zinc ion binding"/>
    <property type="evidence" value="ECO:0007669"/>
    <property type="project" value="UniProtKB-KW"/>
</dbReference>
<dbReference type="InterPro" id="IPR001841">
    <property type="entry name" value="Znf_RING"/>
</dbReference>
<proteinExistence type="predicted"/>
<protein>
    <recommendedName>
        <fullName evidence="6">RING-type domain-containing protein</fullName>
    </recommendedName>
</protein>
<dbReference type="PROSITE" id="PS50089">
    <property type="entry name" value="ZF_RING_2"/>
    <property type="match status" value="1"/>
</dbReference>
<dbReference type="SUPFAM" id="SSF57850">
    <property type="entry name" value="RING/U-box"/>
    <property type="match status" value="1"/>
</dbReference>
<keyword evidence="2 4" id="KW-0863">Zinc-finger</keyword>
<feature type="compositionally biased region" description="Low complexity" evidence="5">
    <location>
        <begin position="114"/>
        <end position="124"/>
    </location>
</feature>
<dbReference type="PROSITE" id="PS00036">
    <property type="entry name" value="BZIP_BASIC"/>
    <property type="match status" value="1"/>
</dbReference>
<dbReference type="EMBL" id="JADBJN010000001">
    <property type="protein sequence ID" value="KAG5681196.1"/>
    <property type="molecule type" value="Genomic_DNA"/>
</dbReference>
<dbReference type="AlphaFoldDB" id="A0A9J6CGM8"/>
<name>A0A9J6CGM8_POLVA</name>
<dbReference type="PANTHER" id="PTHR15710">
    <property type="entry name" value="E3 UBIQUITIN-PROTEIN LIGASE PRAJA"/>
    <property type="match status" value="1"/>
</dbReference>
<dbReference type="OrthoDB" id="3824970at2759"/>
<evidence type="ECO:0000256" key="4">
    <source>
        <dbReference type="PROSITE-ProRule" id="PRU00175"/>
    </source>
</evidence>